<feature type="region of interest" description="Disordered" evidence="1">
    <location>
        <begin position="108"/>
        <end position="138"/>
    </location>
</feature>
<evidence type="ECO:0000313" key="2">
    <source>
        <dbReference type="EMBL" id="BAF87102.1"/>
    </source>
</evidence>
<dbReference type="EMBL" id="AP009384">
    <property type="protein sequence ID" value="BAF87102.1"/>
    <property type="molecule type" value="Genomic_DNA"/>
</dbReference>
<evidence type="ECO:0000256" key="1">
    <source>
        <dbReference type="SAM" id="MobiDB-lite"/>
    </source>
</evidence>
<dbReference type="KEGG" id="azc:AZC_1104"/>
<accession>A8HR24</accession>
<dbReference type="HOGENOM" id="CLU_1084381_0_0_5"/>
<dbReference type="AlphaFoldDB" id="A8HR24"/>
<name>A8HR24_AZOC5</name>
<reference evidence="3" key="2">
    <citation type="submission" date="2007-04" db="EMBL/GenBank/DDBJ databases">
        <title>Complete genome sequence of the nitrogen-fixing bacterium Azorhizobium caulinodans ORS571.</title>
        <authorList>
            <person name="Lee K.B."/>
            <person name="Backer P.D."/>
            <person name="Aono T."/>
            <person name="Liu C.T."/>
            <person name="Suzuki S."/>
            <person name="Suzuki T."/>
            <person name="Kaneko T."/>
            <person name="Yamada M."/>
            <person name="Tabata S."/>
            <person name="Kupfer D.M."/>
            <person name="Najar F.Z."/>
            <person name="Wiley G.B."/>
            <person name="Roe B."/>
            <person name="Binnewies T."/>
            <person name="Ussery D."/>
            <person name="Vereecke D."/>
            <person name="Gevers D."/>
            <person name="Holsters M."/>
            <person name="Oyaizu H."/>
        </authorList>
    </citation>
    <scope>NUCLEOTIDE SEQUENCE [LARGE SCALE GENOMIC DNA]</scope>
    <source>
        <strain evidence="3">ATCC 43989 / DSM 5975 / JCM 20966 / LMG 6465 / NBRC 14845 / NCIMB 13405 / ORS 571</strain>
    </source>
</reference>
<proteinExistence type="predicted"/>
<reference evidence="2 3" key="4">
    <citation type="journal article" date="2009" name="Appl. Environ. Microbiol.">
        <title>Comparative genome-wide transcriptional profiling of Azorhizobium caulinodans ORS571 grown under free-living and symbiotic conditions.</title>
        <authorList>
            <person name="Tsukada S."/>
            <person name="Aono T."/>
            <person name="Akiba N."/>
            <person name="Lee KB."/>
            <person name="Liu CT."/>
            <person name="Toyazaki H."/>
            <person name="Oyaizu H."/>
        </authorList>
    </citation>
    <scope>NUCLEOTIDE SEQUENCE [LARGE SCALE GENOMIC DNA]</scope>
    <source>
        <strain evidence="3">ATCC 43989 / DSM 5975 / JCM 20966 / LMG 6465 / NBRC 14845 / NCIMB 13405 / ORS 571</strain>
    </source>
</reference>
<reference evidence="2 3" key="3">
    <citation type="journal article" date="2008" name="BMC Genomics">
        <title>The genome of the versatile nitrogen fixer Azorhizobium caulinodans ORS571.</title>
        <authorList>
            <person name="Lee KB."/>
            <person name="Backer P.D."/>
            <person name="Aono T."/>
            <person name="Liu CT."/>
            <person name="Suzuki S."/>
            <person name="Suzuki T."/>
            <person name="Kaneko T."/>
            <person name="Yamada M."/>
            <person name="Tabata S."/>
            <person name="Kupfer D.M."/>
            <person name="Najar F.Z."/>
            <person name="Wiley G.B."/>
            <person name="Roe B."/>
            <person name="Binnewies T.T."/>
            <person name="Ussery D.W."/>
            <person name="D'Haeze W."/>
            <person name="Herder J.D."/>
            <person name="Gevers D."/>
            <person name="Vereecke D."/>
            <person name="Holsters M."/>
            <person name="Oyaizu H."/>
        </authorList>
    </citation>
    <scope>NUCLEOTIDE SEQUENCE [LARGE SCALE GENOMIC DNA]</scope>
    <source>
        <strain evidence="3">ATCC 43989 / DSM 5975 / JCM 20966 / LMG 6465 / NBRC 14845 / NCIMB 13405 / ORS 571</strain>
    </source>
</reference>
<protein>
    <submittedName>
        <fullName evidence="2">Uncharacterized protein</fullName>
    </submittedName>
</protein>
<reference evidence="2 3" key="5">
    <citation type="journal article" date="2010" name="Appl. Environ. Microbiol.">
        <title>phrR-like gene praR of Azorhizobium caulinodans ORS571 is essential for symbiosis with Sesbania rostrata and is involved in expression of reb genes.</title>
        <authorList>
            <person name="Akiba N."/>
            <person name="Aono T."/>
            <person name="Toyazaki H."/>
            <person name="Sato S."/>
            <person name="Oyaizu H."/>
        </authorList>
    </citation>
    <scope>NUCLEOTIDE SEQUENCE [LARGE SCALE GENOMIC DNA]</scope>
    <source>
        <strain evidence="3">ATCC 43989 / DSM 5975 / JCM 20966 / LMG 6465 / NBRC 14845 / NCIMB 13405 / ORS 571</strain>
    </source>
</reference>
<feature type="compositionally biased region" description="Basic residues" evidence="1">
    <location>
        <begin position="116"/>
        <end position="132"/>
    </location>
</feature>
<evidence type="ECO:0000313" key="3">
    <source>
        <dbReference type="Proteomes" id="UP000000270"/>
    </source>
</evidence>
<reference evidence="2 3" key="1">
    <citation type="journal article" date="2007" name="Appl. Environ. Microbiol.">
        <title>Rhizobial factors required for stem nodule maturation and maintenance in Sesbania rostrata-Azorhizobium caulinodans ORS571 symbiosis.</title>
        <authorList>
            <person name="Suzuki S."/>
            <person name="Aono T."/>
            <person name="Lee KB."/>
            <person name="Suzuki T."/>
            <person name="Liu CT."/>
            <person name="Miwa H."/>
            <person name="Wakao S."/>
            <person name="Iki T."/>
            <person name="Oyaizu H."/>
        </authorList>
    </citation>
    <scope>NUCLEOTIDE SEQUENCE [LARGE SCALE GENOMIC DNA]</scope>
    <source>
        <strain evidence="3">ATCC 43989 / DSM 5975 / JCM 20966 / LMG 6465 / NBRC 14845 / NCIMB 13405 / ORS 571</strain>
    </source>
</reference>
<reference evidence="2 3" key="6">
    <citation type="journal article" date="2011" name="Appl. Environ. Microbiol.">
        <title>Involvement of the azorhizobial chromosome partition gene (parA) in the onset of bacteroid differentiation during Sesbania rostrata stem nodule development.</title>
        <authorList>
            <person name="Liu CT."/>
            <person name="Lee KB."/>
            <person name="Wang YS."/>
            <person name="Peng MH."/>
            <person name="Lee KT."/>
            <person name="Suzuki S."/>
            <person name="Suzuki T."/>
            <person name="Oyaizu H."/>
        </authorList>
    </citation>
    <scope>NUCLEOTIDE SEQUENCE [LARGE SCALE GENOMIC DNA]</scope>
    <source>
        <strain evidence="3">ATCC 43989 / DSM 5975 / JCM 20966 / LMG 6465 / NBRC 14845 / NCIMB 13405 / ORS 571</strain>
    </source>
</reference>
<sequence>MSLVSRPEFRKICLDSVPLIRHLFSMLRNCDLKGAASPPRRLPFFRRPRCPFAPRVNTNARDLHPMTAPASPAAVARARALRGEGLEPAAIAAKTGLSLRQLGYWLRPDAGTPRPTARRAGKGRKRAARKAARPPSPAARLRMMGRLWTAAEAQMAEIEARLQRLAEGEGSARDGVQDARALAILARVMRDLSALDAAARKARAEAAPPAGAAPLSPEGAGAFRAELARRLAGLCDSVQPPAPDTPPEGTALLSQG</sequence>
<gene>
    <name evidence="2" type="ordered locus">AZC_1104</name>
</gene>
<organism evidence="2 3">
    <name type="scientific">Azorhizobium caulinodans (strain ATCC 43989 / DSM 5975 / JCM 20966 / LMG 6465 / NBRC 14845 / NCIMB 13405 / ORS 571)</name>
    <dbReference type="NCBI Taxonomy" id="438753"/>
    <lineage>
        <taxon>Bacteria</taxon>
        <taxon>Pseudomonadati</taxon>
        <taxon>Pseudomonadota</taxon>
        <taxon>Alphaproteobacteria</taxon>
        <taxon>Hyphomicrobiales</taxon>
        <taxon>Xanthobacteraceae</taxon>
        <taxon>Azorhizobium</taxon>
    </lineage>
</organism>
<dbReference type="Proteomes" id="UP000000270">
    <property type="component" value="Chromosome"/>
</dbReference>
<feature type="region of interest" description="Disordered" evidence="1">
    <location>
        <begin position="234"/>
        <end position="256"/>
    </location>
</feature>
<keyword evidence="3" id="KW-1185">Reference proteome</keyword>